<sequence>MVKILHISSKNVFLNEAVSSFERVFPQQNSVWLHSCNVSSGTDVHRFERSFSMSDFFRFSFYRELRNFDLIVFHSLSIFLYPIILFSSKKTKLAWLGWGFDYYDYISDNKKNFILPATLKIKDLIHQSLQSEKADYSPFKKIIKAVYLMFFEKKAISKFNSFSPVLHSEYQLIEQLKLMHHVPDFCQWNYGSLEDFHAKNILGKTVTGNAILIGNSATYTNNHIEAFETISTSLSRINAVRDVYVPLSYGDESYKDYVVDYGRDFFKHAFKPVLEFMPLDEYSTLLMNCGFVVMNHIRQQALGNIIMMVYLGARVFLREDNPLYDYFVGIGAVVNKISDLESHPELLSTPLTEADIKANKKALYTHWSRAVIDSNTEKLVRYHVGPRAD</sequence>
<evidence type="ECO:0000313" key="7">
    <source>
        <dbReference type="Proteomes" id="UP000004374"/>
    </source>
</evidence>
<evidence type="ECO:0008006" key="8">
    <source>
        <dbReference type="Google" id="ProtNLM"/>
    </source>
</evidence>
<dbReference type="Proteomes" id="UP000004374">
    <property type="component" value="Unassembled WGS sequence"/>
</dbReference>
<protein>
    <recommendedName>
        <fullName evidence="8">4-alpha-L-fucosyltransferase</fullName>
    </recommendedName>
</protein>
<dbReference type="InterPro" id="IPR009993">
    <property type="entry name" value="WecF"/>
</dbReference>
<dbReference type="GO" id="GO:0009246">
    <property type="term" value="P:enterobacterial common antigen biosynthetic process"/>
    <property type="evidence" value="ECO:0007669"/>
    <property type="project" value="InterPro"/>
</dbReference>
<keyword evidence="5" id="KW-0472">Membrane</keyword>
<comment type="caution">
    <text evidence="6">The sequence shown here is derived from an EMBL/GenBank/DDBJ whole genome shotgun (WGS) entry which is preliminary data.</text>
</comment>
<accession>I1DWB5</accession>
<dbReference type="STRING" id="562729.RNAN_1315"/>
<reference evidence="6 7" key="1">
    <citation type="journal article" date="2012" name="J. Bacteriol.">
        <title>Genome Sequence of the Protease-Producing Bacterium Rheinheimera nanhaiensis E407-8T, Isolated from Deep-Sea Sediment of the South China Sea.</title>
        <authorList>
            <person name="Zhang X.-Y."/>
            <person name="Zhang Y.-J."/>
            <person name="Qin Q.-L."/>
            <person name="Xie B.-B."/>
            <person name="Chen X.-L."/>
            <person name="Zhou B.-C."/>
            <person name="Zhang Y.-Z."/>
        </authorList>
    </citation>
    <scope>NUCLEOTIDE SEQUENCE [LARGE SCALE GENOMIC DNA]</scope>
    <source>
        <strain evidence="6 7">E407-8</strain>
    </source>
</reference>
<evidence type="ECO:0000256" key="3">
    <source>
        <dbReference type="ARBA" id="ARBA00022676"/>
    </source>
</evidence>
<dbReference type="EMBL" id="BAFK01000006">
    <property type="protein sequence ID" value="GAB58343.1"/>
    <property type="molecule type" value="Genomic_DNA"/>
</dbReference>
<keyword evidence="3" id="KW-0328">Glycosyltransferase</keyword>
<keyword evidence="1" id="KW-1003">Cell membrane</keyword>
<evidence type="ECO:0000256" key="5">
    <source>
        <dbReference type="ARBA" id="ARBA00023136"/>
    </source>
</evidence>
<evidence type="ECO:0000256" key="2">
    <source>
        <dbReference type="ARBA" id="ARBA00022519"/>
    </source>
</evidence>
<proteinExistence type="predicted"/>
<gene>
    <name evidence="6" type="ORF">RNAN_1315</name>
</gene>
<evidence type="ECO:0000313" key="6">
    <source>
        <dbReference type="EMBL" id="GAB58343.1"/>
    </source>
</evidence>
<keyword evidence="7" id="KW-1185">Reference proteome</keyword>
<evidence type="ECO:0000256" key="4">
    <source>
        <dbReference type="ARBA" id="ARBA00022679"/>
    </source>
</evidence>
<dbReference type="GO" id="GO:0008417">
    <property type="term" value="F:fucosyltransferase activity"/>
    <property type="evidence" value="ECO:0007669"/>
    <property type="project" value="InterPro"/>
</dbReference>
<organism evidence="6 7">
    <name type="scientific">Rheinheimera nanhaiensis E407-8</name>
    <dbReference type="NCBI Taxonomy" id="562729"/>
    <lineage>
        <taxon>Bacteria</taxon>
        <taxon>Pseudomonadati</taxon>
        <taxon>Pseudomonadota</taxon>
        <taxon>Gammaproteobacteria</taxon>
        <taxon>Chromatiales</taxon>
        <taxon>Chromatiaceae</taxon>
        <taxon>Rheinheimera</taxon>
    </lineage>
</organism>
<keyword evidence="4" id="KW-0808">Transferase</keyword>
<evidence type="ECO:0000256" key="1">
    <source>
        <dbReference type="ARBA" id="ARBA00022475"/>
    </source>
</evidence>
<dbReference type="Pfam" id="PF07429">
    <property type="entry name" value="Glyco_transf_56"/>
    <property type="match status" value="1"/>
</dbReference>
<keyword evidence="2" id="KW-0997">Cell inner membrane</keyword>
<dbReference type="AlphaFoldDB" id="I1DWB5"/>
<name>I1DWB5_9GAMM</name>